<organism evidence="2 3">
    <name type="scientific">Lithospermum erythrorhizon</name>
    <name type="common">Purple gromwell</name>
    <name type="synonym">Lithospermum officinale var. erythrorhizon</name>
    <dbReference type="NCBI Taxonomy" id="34254"/>
    <lineage>
        <taxon>Eukaryota</taxon>
        <taxon>Viridiplantae</taxon>
        <taxon>Streptophyta</taxon>
        <taxon>Embryophyta</taxon>
        <taxon>Tracheophyta</taxon>
        <taxon>Spermatophyta</taxon>
        <taxon>Magnoliopsida</taxon>
        <taxon>eudicotyledons</taxon>
        <taxon>Gunneridae</taxon>
        <taxon>Pentapetalae</taxon>
        <taxon>asterids</taxon>
        <taxon>lamiids</taxon>
        <taxon>Boraginales</taxon>
        <taxon>Boraginaceae</taxon>
        <taxon>Boraginoideae</taxon>
        <taxon>Lithospermeae</taxon>
        <taxon>Lithospermum</taxon>
    </lineage>
</organism>
<sequence>MKKPCNLGCKSWNHLMNSDSKHNKGYSATSPKFQSPTIKESASIPTRKKDMLLVVKRPIHAKRKKTKGITGDGATPHSKRKKIKGITCDGAAPMLEQRKQMGPQPTSESMYERITQNREPGSLKSQRTSAQPKNRESSSPKSQRSEVLPTQSRIKITTEHTLPQRIPTQLKTRVCITQKPKVWSPTNSRPNQDLNRAYVAIRVRTQQRDQDQEPSRSTIEDHYTEGLSRIPTQLKNRESASKAKECMTGTKRTVSSIYSRPYMSLVMVINNEEDMPRLLQDVKKKRSSKEQSSKETSKT</sequence>
<evidence type="ECO:0000256" key="1">
    <source>
        <dbReference type="SAM" id="MobiDB-lite"/>
    </source>
</evidence>
<feature type="compositionally biased region" description="Basic residues" evidence="1">
    <location>
        <begin position="57"/>
        <end position="67"/>
    </location>
</feature>
<feature type="region of interest" description="Disordered" evidence="1">
    <location>
        <begin position="278"/>
        <end position="299"/>
    </location>
</feature>
<feature type="compositionally biased region" description="Polar residues" evidence="1">
    <location>
        <begin position="148"/>
        <end position="158"/>
    </location>
</feature>
<keyword evidence="3" id="KW-1185">Reference proteome</keyword>
<dbReference type="AlphaFoldDB" id="A0AAV3RJC6"/>
<accession>A0AAV3RJC6</accession>
<proteinExistence type="predicted"/>
<protein>
    <submittedName>
        <fullName evidence="2">Uncharacterized protein</fullName>
    </submittedName>
</protein>
<dbReference type="Proteomes" id="UP001454036">
    <property type="component" value="Unassembled WGS sequence"/>
</dbReference>
<reference evidence="2 3" key="1">
    <citation type="submission" date="2024-01" db="EMBL/GenBank/DDBJ databases">
        <title>The complete chloroplast genome sequence of Lithospermum erythrorhizon: insights into the phylogenetic relationship among Boraginaceae species and the maternal lineages of purple gromwells.</title>
        <authorList>
            <person name="Okada T."/>
            <person name="Watanabe K."/>
        </authorList>
    </citation>
    <scope>NUCLEOTIDE SEQUENCE [LARGE SCALE GENOMIC DNA]</scope>
</reference>
<evidence type="ECO:0000313" key="3">
    <source>
        <dbReference type="Proteomes" id="UP001454036"/>
    </source>
</evidence>
<feature type="compositionally biased region" description="Polar residues" evidence="1">
    <location>
        <begin position="26"/>
        <end position="44"/>
    </location>
</feature>
<comment type="caution">
    <text evidence="2">The sequence shown here is derived from an EMBL/GenBank/DDBJ whole genome shotgun (WGS) entry which is preliminary data.</text>
</comment>
<gene>
    <name evidence="2" type="ORF">LIER_29496</name>
</gene>
<feature type="region of interest" description="Disordered" evidence="1">
    <location>
        <begin position="18"/>
        <end position="158"/>
    </location>
</feature>
<name>A0AAV3RJC6_LITER</name>
<feature type="compositionally biased region" description="Polar residues" evidence="1">
    <location>
        <begin position="117"/>
        <end position="132"/>
    </location>
</feature>
<dbReference type="EMBL" id="BAABME010010177">
    <property type="protein sequence ID" value="GAA0176519.1"/>
    <property type="molecule type" value="Genomic_DNA"/>
</dbReference>
<evidence type="ECO:0000313" key="2">
    <source>
        <dbReference type="EMBL" id="GAA0176519.1"/>
    </source>
</evidence>